<organism evidence="1 2">
    <name type="scientific">Bacillus cereus</name>
    <dbReference type="NCBI Taxonomy" id="1396"/>
    <lineage>
        <taxon>Bacteria</taxon>
        <taxon>Bacillati</taxon>
        <taxon>Bacillota</taxon>
        <taxon>Bacilli</taxon>
        <taxon>Bacillales</taxon>
        <taxon>Bacillaceae</taxon>
        <taxon>Bacillus</taxon>
        <taxon>Bacillus cereus group</taxon>
    </lineage>
</organism>
<evidence type="ECO:0000313" key="2">
    <source>
        <dbReference type="Proteomes" id="UP000076482"/>
    </source>
</evidence>
<dbReference type="PATRIC" id="fig|1396.535.peg.1820"/>
<evidence type="ECO:0000313" key="1">
    <source>
        <dbReference type="EMBL" id="KZD66020.1"/>
    </source>
</evidence>
<dbReference type="Proteomes" id="UP000076482">
    <property type="component" value="Unassembled WGS sequence"/>
</dbReference>
<gene>
    <name evidence="1" type="ORF">B4088_2777</name>
</gene>
<comment type="caution">
    <text evidence="1">The sequence shown here is derived from an EMBL/GenBank/DDBJ whole genome shotgun (WGS) entry which is preliminary data.</text>
</comment>
<reference evidence="1 2" key="1">
    <citation type="submission" date="2015-09" db="EMBL/GenBank/DDBJ databases">
        <title>Bacillus cereus food isolates.</title>
        <authorList>
            <person name="Boekhorst J."/>
        </authorList>
    </citation>
    <scope>NUCLEOTIDE SEQUENCE [LARGE SCALE GENOMIC DNA]</scope>
    <source>
        <strain evidence="1 2">B4088</strain>
    </source>
</reference>
<sequence>MEIIQSTKHNDTEKDLETFKKVVNYQNAQRYTDSIGDNLSSSIRNSIPLKMLIQMEQDGLGDMTISEKLNVIQRLYETGETNLYEDISSRKKLVNISRTEELLRELLLYRRMLDNLANEFSKKRKGTDYRLFGEQIEEIFCKVDKGEFEYDKYE</sequence>
<accession>A0A164NZD4</accession>
<dbReference type="AlphaFoldDB" id="A0A164NZD4"/>
<proteinExistence type="predicted"/>
<dbReference type="RefSeq" id="WP_063261242.1">
    <property type="nucleotide sequence ID" value="NZ_LJKE01000045.1"/>
</dbReference>
<dbReference type="EMBL" id="LJKE01000045">
    <property type="protein sequence ID" value="KZD66020.1"/>
    <property type="molecule type" value="Genomic_DNA"/>
</dbReference>
<protein>
    <submittedName>
        <fullName evidence="1">Uncharacterized protein</fullName>
    </submittedName>
</protein>
<name>A0A164NZD4_BACCE</name>